<evidence type="ECO:0000313" key="3">
    <source>
        <dbReference type="Proteomes" id="UP001196413"/>
    </source>
</evidence>
<feature type="domain" description="Mos1 transposase HTH" evidence="1">
    <location>
        <begin position="1"/>
        <end position="44"/>
    </location>
</feature>
<protein>
    <recommendedName>
        <fullName evidence="1">Mos1 transposase HTH domain-containing protein</fullName>
    </recommendedName>
</protein>
<comment type="caution">
    <text evidence="2">The sequence shown here is derived from an EMBL/GenBank/DDBJ whole genome shotgun (WGS) entry which is preliminary data.</text>
</comment>
<dbReference type="Pfam" id="PF17906">
    <property type="entry name" value="HTH_48"/>
    <property type="match status" value="1"/>
</dbReference>
<name>A0AAD5MMT9_PARTN</name>
<dbReference type="InterPro" id="IPR041426">
    <property type="entry name" value="Mos1_HTH"/>
</dbReference>
<evidence type="ECO:0000259" key="1">
    <source>
        <dbReference type="Pfam" id="PF17906"/>
    </source>
</evidence>
<evidence type="ECO:0000313" key="2">
    <source>
        <dbReference type="EMBL" id="KAJ1350524.1"/>
    </source>
</evidence>
<dbReference type="AlphaFoldDB" id="A0AAD5MMT9"/>
<dbReference type="EMBL" id="JAHQIW010000882">
    <property type="protein sequence ID" value="KAJ1350524.1"/>
    <property type="molecule type" value="Genomic_DNA"/>
</dbReference>
<accession>A0AAD5MMT9</accession>
<organism evidence="2 3">
    <name type="scientific">Parelaphostrongylus tenuis</name>
    <name type="common">Meningeal worm</name>
    <dbReference type="NCBI Taxonomy" id="148309"/>
    <lineage>
        <taxon>Eukaryota</taxon>
        <taxon>Metazoa</taxon>
        <taxon>Ecdysozoa</taxon>
        <taxon>Nematoda</taxon>
        <taxon>Chromadorea</taxon>
        <taxon>Rhabditida</taxon>
        <taxon>Rhabditina</taxon>
        <taxon>Rhabditomorpha</taxon>
        <taxon>Strongyloidea</taxon>
        <taxon>Metastrongylidae</taxon>
        <taxon>Parelaphostrongylus</taxon>
    </lineage>
</organism>
<reference evidence="2" key="1">
    <citation type="submission" date="2021-06" db="EMBL/GenBank/DDBJ databases">
        <title>Parelaphostrongylus tenuis whole genome reference sequence.</title>
        <authorList>
            <person name="Garwood T.J."/>
            <person name="Larsen P.A."/>
            <person name="Fountain-Jones N.M."/>
            <person name="Garbe J.R."/>
            <person name="Macchietto M.G."/>
            <person name="Kania S.A."/>
            <person name="Gerhold R.W."/>
            <person name="Richards J.E."/>
            <person name="Wolf T.M."/>
        </authorList>
    </citation>
    <scope>NUCLEOTIDE SEQUENCE</scope>
    <source>
        <strain evidence="2">MNPRO001-30</strain>
        <tissue evidence="2">Meninges</tissue>
    </source>
</reference>
<dbReference type="Gene3D" id="1.10.10.1450">
    <property type="match status" value="1"/>
</dbReference>
<gene>
    <name evidence="2" type="ORF">KIN20_006329</name>
</gene>
<keyword evidence="3" id="KW-1185">Reference proteome</keyword>
<dbReference type="Proteomes" id="UP001196413">
    <property type="component" value="Unassembled WGS sequence"/>
</dbReference>
<proteinExistence type="predicted"/>
<sequence length="51" mass="5917">MMLYEYKFDLNAADAARRINEAWGNRTVGESTVRERFREFKAGNEELTDGS</sequence>